<dbReference type="RefSeq" id="XP_002501794.1">
    <property type="nucleotide sequence ID" value="XM_002501748.1"/>
</dbReference>
<dbReference type="AlphaFoldDB" id="C1E453"/>
<dbReference type="Proteomes" id="UP000002009">
    <property type="component" value="Chromosome 4"/>
</dbReference>
<dbReference type="InParanoid" id="C1E453"/>
<protein>
    <submittedName>
        <fullName evidence="2">Uncharacterized protein</fullName>
    </submittedName>
</protein>
<feature type="region of interest" description="Disordered" evidence="1">
    <location>
        <begin position="31"/>
        <end position="53"/>
    </location>
</feature>
<dbReference type="PANTHER" id="PTHR36761">
    <property type="entry name" value="ORF03 PROTEIN"/>
    <property type="match status" value="1"/>
</dbReference>
<dbReference type="EMBL" id="CP001325">
    <property type="protein sequence ID" value="ACO63052.1"/>
    <property type="molecule type" value="Genomic_DNA"/>
</dbReference>
<gene>
    <name evidence="2" type="ORF">MICPUN_57913</name>
</gene>
<dbReference type="GeneID" id="8242695"/>
<accession>C1E453</accession>
<dbReference type="PANTHER" id="PTHR36761:SF2">
    <property type="entry name" value="ORF03 PROTEIN"/>
    <property type="match status" value="1"/>
</dbReference>
<dbReference type="KEGG" id="mis:MICPUN_57913"/>
<sequence length="336" mass="36343">MAAVALAGSPVIAAPPALGTRRRSILSGRCVAPPRRATGDSGETSPTLSEADAPVLSPEDLVKKQYEEKEAENFGDSILGGRSVVEGTEEETRDLVPFGANNLTVLRATKLYADAIENGLDGDDVLCFALGVKSLDALAPAQRAYSEKVRVKLEENAQRLRGATLEAMRLYKTAVKAYAKGMYSDSIQWCDAALEETDPNSLMGGKIQIQKALGLDANGKEDDALEVYRGLQKHPEGFIKRQAEELKYILEAPKMEIAENEKPDVPLLRDSYGYSDKWSSRGAGGGYRGEKRQKSLEEEYGGDFVPDVPTPQNPFITVAAGIVAAGIAWYSTTLVR</sequence>
<evidence type="ECO:0000256" key="1">
    <source>
        <dbReference type="SAM" id="MobiDB-lite"/>
    </source>
</evidence>
<name>C1E453_MICCC</name>
<organism evidence="2 3">
    <name type="scientific">Micromonas commoda (strain RCC299 / NOUM17 / CCMP2709)</name>
    <name type="common">Picoplanktonic green alga</name>
    <dbReference type="NCBI Taxonomy" id="296587"/>
    <lineage>
        <taxon>Eukaryota</taxon>
        <taxon>Viridiplantae</taxon>
        <taxon>Chlorophyta</taxon>
        <taxon>Mamiellophyceae</taxon>
        <taxon>Mamiellales</taxon>
        <taxon>Mamiellaceae</taxon>
        <taxon>Micromonas</taxon>
    </lineage>
</organism>
<dbReference type="eggNOG" id="ENOG502QTWP">
    <property type="taxonomic scope" value="Eukaryota"/>
</dbReference>
<dbReference type="OrthoDB" id="2019920at2759"/>
<dbReference type="OMA" id="PQNPFIT"/>
<reference evidence="2 3" key="1">
    <citation type="journal article" date="2009" name="Science">
        <title>Green evolution and dynamic adaptations revealed by genomes of the marine picoeukaryotes Micromonas.</title>
        <authorList>
            <person name="Worden A.Z."/>
            <person name="Lee J.H."/>
            <person name="Mock T."/>
            <person name="Rouze P."/>
            <person name="Simmons M.P."/>
            <person name="Aerts A.L."/>
            <person name="Allen A.E."/>
            <person name="Cuvelier M.L."/>
            <person name="Derelle E."/>
            <person name="Everett M.V."/>
            <person name="Foulon E."/>
            <person name="Grimwood J."/>
            <person name="Gundlach H."/>
            <person name="Henrissat B."/>
            <person name="Napoli C."/>
            <person name="McDonald S.M."/>
            <person name="Parker M.S."/>
            <person name="Rombauts S."/>
            <person name="Salamov A."/>
            <person name="Von Dassow P."/>
            <person name="Badger J.H."/>
            <person name="Coutinho P.M."/>
            <person name="Demir E."/>
            <person name="Dubchak I."/>
            <person name="Gentemann C."/>
            <person name="Eikrem W."/>
            <person name="Gready J.E."/>
            <person name="John U."/>
            <person name="Lanier W."/>
            <person name="Lindquist E.A."/>
            <person name="Lucas S."/>
            <person name="Mayer K.F."/>
            <person name="Moreau H."/>
            <person name="Not F."/>
            <person name="Otillar R."/>
            <person name="Panaud O."/>
            <person name="Pangilinan J."/>
            <person name="Paulsen I."/>
            <person name="Piegu B."/>
            <person name="Poliakov A."/>
            <person name="Robbens S."/>
            <person name="Schmutz J."/>
            <person name="Toulza E."/>
            <person name="Wyss T."/>
            <person name="Zelensky A."/>
            <person name="Zhou K."/>
            <person name="Armbrust E.V."/>
            <person name="Bhattacharya D."/>
            <person name="Goodenough U.W."/>
            <person name="Van de Peer Y."/>
            <person name="Grigoriev I.V."/>
        </authorList>
    </citation>
    <scope>NUCLEOTIDE SEQUENCE [LARGE SCALE GENOMIC DNA]</scope>
    <source>
        <strain evidence="3">RCC299 / NOUM17</strain>
    </source>
</reference>
<evidence type="ECO:0000313" key="2">
    <source>
        <dbReference type="EMBL" id="ACO63052.1"/>
    </source>
</evidence>
<evidence type="ECO:0000313" key="3">
    <source>
        <dbReference type="Proteomes" id="UP000002009"/>
    </source>
</evidence>
<keyword evidence="3" id="KW-1185">Reference proteome</keyword>
<dbReference type="STRING" id="296587.C1E453"/>
<proteinExistence type="predicted"/>